<name>A0ABP0K7K6_9DINO</name>
<dbReference type="Gene3D" id="3.30.110.70">
    <property type="entry name" value="Hypothetical protein apc22750. Chain B"/>
    <property type="match status" value="1"/>
</dbReference>
<evidence type="ECO:0000313" key="2">
    <source>
        <dbReference type="EMBL" id="CAK9022385.1"/>
    </source>
</evidence>
<organism evidence="2 3">
    <name type="scientific">Durusdinium trenchii</name>
    <dbReference type="NCBI Taxonomy" id="1381693"/>
    <lineage>
        <taxon>Eukaryota</taxon>
        <taxon>Sar</taxon>
        <taxon>Alveolata</taxon>
        <taxon>Dinophyceae</taxon>
        <taxon>Suessiales</taxon>
        <taxon>Symbiodiniaceae</taxon>
        <taxon>Durusdinium</taxon>
    </lineage>
</organism>
<dbReference type="InterPro" id="IPR035439">
    <property type="entry name" value="UPF0145_dom_sf"/>
</dbReference>
<gene>
    <name evidence="2" type="ORF">SCF082_LOCUS15764</name>
</gene>
<comment type="caution">
    <text evidence="2">The sequence shown here is derived from an EMBL/GenBank/DDBJ whole genome shotgun (WGS) entry which is preliminary data.</text>
</comment>
<sequence length="185" mass="19748">MIGALAAVGSPPCRCMGMWSGIRRSPQFRAAASGAKPGVRLATSEQIVGFTIKEYKGLVMGSTVRAKDVTKDITSAITAVFGGELPHYTQLMQDAREEAMSRLEDEAVKLGANAVVSLRLSSTNIAASIVILAGTPCYPRFNTRSDWHDTSSLTVILLAVSSHLSCLCDRSHVTFVISHNIPLVA</sequence>
<accession>A0ABP0K7K6</accession>
<dbReference type="PANTHER" id="PTHR34068:SF2">
    <property type="entry name" value="UPF0145 PROTEIN SCO3412"/>
    <property type="match status" value="1"/>
</dbReference>
<dbReference type="PANTHER" id="PTHR34068">
    <property type="entry name" value="UPF0145 PROTEIN YBJQ"/>
    <property type="match status" value="1"/>
</dbReference>
<comment type="similarity">
    <text evidence="1">Belongs to the UPF0145 family.</text>
</comment>
<proteinExistence type="inferred from homology"/>
<dbReference type="SUPFAM" id="SSF117782">
    <property type="entry name" value="YbjQ-like"/>
    <property type="match status" value="1"/>
</dbReference>
<dbReference type="HAMAP" id="MF_00338">
    <property type="entry name" value="UPF0145"/>
    <property type="match status" value="1"/>
</dbReference>
<keyword evidence="3" id="KW-1185">Reference proteome</keyword>
<dbReference type="Proteomes" id="UP001642464">
    <property type="component" value="Unassembled WGS sequence"/>
</dbReference>
<reference evidence="2 3" key="1">
    <citation type="submission" date="2024-02" db="EMBL/GenBank/DDBJ databases">
        <authorList>
            <person name="Chen Y."/>
            <person name="Shah S."/>
            <person name="Dougan E. K."/>
            <person name="Thang M."/>
            <person name="Chan C."/>
        </authorList>
    </citation>
    <scope>NUCLEOTIDE SEQUENCE [LARGE SCALE GENOMIC DNA]</scope>
</reference>
<dbReference type="Pfam" id="PF01906">
    <property type="entry name" value="YbjQ_1"/>
    <property type="match status" value="1"/>
</dbReference>
<dbReference type="EMBL" id="CAXAMM010010113">
    <property type="protein sequence ID" value="CAK9022385.1"/>
    <property type="molecule type" value="Genomic_DNA"/>
</dbReference>
<dbReference type="InterPro" id="IPR002765">
    <property type="entry name" value="UPF0145_YbjQ-like"/>
</dbReference>
<protein>
    <submittedName>
        <fullName evidence="2">Uncharacterized protein</fullName>
    </submittedName>
</protein>
<evidence type="ECO:0000256" key="1">
    <source>
        <dbReference type="ARBA" id="ARBA00010751"/>
    </source>
</evidence>
<evidence type="ECO:0000313" key="3">
    <source>
        <dbReference type="Proteomes" id="UP001642464"/>
    </source>
</evidence>